<proteinExistence type="predicted"/>
<keyword evidence="2" id="KW-1185">Reference proteome</keyword>
<accession>A0A8H7AGP2</accession>
<comment type="caution">
    <text evidence="1">The sequence shown here is derived from an EMBL/GenBank/DDBJ whole genome shotgun (WGS) entry which is preliminary data.</text>
</comment>
<name>A0A8H7AGP2_9EURO</name>
<evidence type="ECO:0000313" key="2">
    <source>
        <dbReference type="Proteomes" id="UP000606974"/>
    </source>
</evidence>
<organism evidence="1 2">
    <name type="scientific">Endocarpon pusillum</name>
    <dbReference type="NCBI Taxonomy" id="364733"/>
    <lineage>
        <taxon>Eukaryota</taxon>
        <taxon>Fungi</taxon>
        <taxon>Dikarya</taxon>
        <taxon>Ascomycota</taxon>
        <taxon>Pezizomycotina</taxon>
        <taxon>Eurotiomycetes</taxon>
        <taxon>Chaetothyriomycetidae</taxon>
        <taxon>Verrucariales</taxon>
        <taxon>Verrucariaceae</taxon>
        <taxon>Endocarpon</taxon>
    </lineage>
</organism>
<reference evidence="1" key="1">
    <citation type="submission" date="2020-02" db="EMBL/GenBank/DDBJ databases">
        <authorList>
            <person name="Palmer J.M."/>
        </authorList>
    </citation>
    <scope>NUCLEOTIDE SEQUENCE</scope>
    <source>
        <strain evidence="1">EPUS1.4</strain>
        <tissue evidence="1">Thallus</tissue>
    </source>
</reference>
<sequence>MEMQGLAFEGIFNKNTGIGRRNQAHYHARGQLPILPVLPVLLGIRACNLDWLSFFATDRQRPTILTTFQS</sequence>
<protein>
    <submittedName>
        <fullName evidence="1">Uncharacterized protein</fullName>
    </submittedName>
</protein>
<dbReference type="Proteomes" id="UP000606974">
    <property type="component" value="Unassembled WGS sequence"/>
</dbReference>
<evidence type="ECO:0000313" key="1">
    <source>
        <dbReference type="EMBL" id="KAF7506677.1"/>
    </source>
</evidence>
<gene>
    <name evidence="1" type="ORF">GJ744_011506</name>
</gene>
<dbReference type="EMBL" id="JAACFV010000082">
    <property type="protein sequence ID" value="KAF7506677.1"/>
    <property type="molecule type" value="Genomic_DNA"/>
</dbReference>
<dbReference type="AlphaFoldDB" id="A0A8H7AGP2"/>